<keyword evidence="9 10" id="KW-0413">Isomerase</keyword>
<dbReference type="OrthoDB" id="2392at10239"/>
<dbReference type="SMART" id="SM00434">
    <property type="entry name" value="TOP4c"/>
    <property type="match status" value="1"/>
</dbReference>
<dbReference type="InterPro" id="IPR013757">
    <property type="entry name" value="Topo_IIA_A_a_sf"/>
</dbReference>
<reference evidence="15" key="2">
    <citation type="submission" date="2017-10" db="EMBL/GenBank/DDBJ databases">
        <authorList>
            <person name="Skurnik M."/>
        </authorList>
    </citation>
    <scope>NUCLEOTIDE SEQUENCE [LARGE SCALE GENOMIC DNA]</scope>
</reference>
<dbReference type="Gene3D" id="3.30.1360.40">
    <property type="match status" value="1"/>
</dbReference>
<comment type="catalytic activity">
    <reaction evidence="1 10">
        <text>ATP-dependent breakage, passage and rejoining of double-stranded DNA.</text>
        <dbReference type="EC" id="5.6.2.2"/>
    </reaction>
</comment>
<dbReference type="Proteomes" id="UP000317227">
    <property type="component" value="Segment"/>
</dbReference>
<evidence type="ECO:0000256" key="10">
    <source>
        <dbReference type="PROSITE-ProRule" id="PRU01384"/>
    </source>
</evidence>
<evidence type="ECO:0000256" key="3">
    <source>
        <dbReference type="ARBA" id="ARBA00011080"/>
    </source>
</evidence>
<evidence type="ECO:0000313" key="16">
    <source>
        <dbReference type="Proteomes" id="UP000317227"/>
    </source>
</evidence>
<evidence type="ECO:0000256" key="8">
    <source>
        <dbReference type="ARBA" id="ARBA00023125"/>
    </source>
</evidence>
<dbReference type="SUPFAM" id="SSF56719">
    <property type="entry name" value="Type II DNA topoisomerase"/>
    <property type="match status" value="1"/>
</dbReference>
<evidence type="ECO:0000256" key="2">
    <source>
        <dbReference type="ARBA" id="ARBA00001946"/>
    </source>
</evidence>
<dbReference type="GO" id="GO:0003677">
    <property type="term" value="F:DNA binding"/>
    <property type="evidence" value="ECO:0007669"/>
    <property type="project" value="UniProtKB-UniRule"/>
</dbReference>
<gene>
    <name evidence="13" type="primary">g321</name>
</gene>
<feature type="active site" description="O-(5'-phospho-DNA)-tyrosine intermediate" evidence="10">
    <location>
        <position position="125"/>
    </location>
</feature>
<evidence type="ECO:0000313" key="13">
    <source>
        <dbReference type="EMBL" id="SOK58598.1"/>
    </source>
</evidence>
<keyword evidence="6" id="KW-0067">ATP-binding</keyword>
<dbReference type="RefSeq" id="YP_009623931.1">
    <property type="nucleotide sequence ID" value="NC_042116.1"/>
</dbReference>
<dbReference type="PROSITE" id="PS52040">
    <property type="entry name" value="TOPO_IIA"/>
    <property type="match status" value="1"/>
</dbReference>
<dbReference type="KEGG" id="vg:40100739"/>
<evidence type="ECO:0000256" key="1">
    <source>
        <dbReference type="ARBA" id="ARBA00000185"/>
    </source>
</evidence>
<dbReference type="EMBL" id="LR596615">
    <property type="protein sequence ID" value="VUE36367.1"/>
    <property type="molecule type" value="Genomic_DNA"/>
</dbReference>
<dbReference type="InterPro" id="IPR013760">
    <property type="entry name" value="Topo_IIA-like_dom_sf"/>
</dbReference>
<evidence type="ECO:0000256" key="7">
    <source>
        <dbReference type="ARBA" id="ARBA00023029"/>
    </source>
</evidence>
<dbReference type="GO" id="GO:0006265">
    <property type="term" value="P:DNA topological change"/>
    <property type="evidence" value="ECO:0007669"/>
    <property type="project" value="UniProtKB-UniRule"/>
</dbReference>
<reference evidence="14 16" key="3">
    <citation type="submission" date="2019-06" db="EMBL/GenBank/DDBJ databases">
        <authorList>
            <person name="Bower L."/>
            <person name="Leinonen R."/>
        </authorList>
    </citation>
    <scope>NUCLEOTIDE SEQUENCE [LARGE SCALE GENOMIC DNA]</scope>
</reference>
<comment type="similarity">
    <text evidence="3">Belongs to the type II topoisomerase family.</text>
</comment>
<dbReference type="GO" id="GO:0003918">
    <property type="term" value="F:DNA topoisomerase type II (double strand cut, ATP-hydrolyzing) activity"/>
    <property type="evidence" value="ECO:0007669"/>
    <property type="project" value="UniProtKB-EC"/>
</dbReference>
<dbReference type="InterPro" id="IPR002205">
    <property type="entry name" value="Topo_IIA_dom_A"/>
</dbReference>
<comment type="cofactor">
    <cofactor evidence="2">
        <name>Mg(2+)</name>
        <dbReference type="ChEBI" id="CHEBI:18420"/>
    </cofactor>
</comment>
<proteinExistence type="inferred from homology"/>
<dbReference type="PRINTS" id="PR01158">
    <property type="entry name" value="TOPISMRASEII"/>
</dbReference>
<evidence type="ECO:0000256" key="6">
    <source>
        <dbReference type="ARBA" id="ARBA00022840"/>
    </source>
</evidence>
<keyword evidence="15" id="KW-1185">Reference proteome</keyword>
<keyword evidence="7 10" id="KW-0799">Topoisomerase</keyword>
<dbReference type="InterPro" id="IPR013758">
    <property type="entry name" value="Topo_IIA_A/C_ab"/>
</dbReference>
<dbReference type="PANTHER" id="PTHR10169">
    <property type="entry name" value="DNA TOPOISOMERASE/GYRASE"/>
    <property type="match status" value="1"/>
</dbReference>
<dbReference type="PANTHER" id="PTHR10169:SF38">
    <property type="entry name" value="DNA TOPOISOMERASE 2"/>
    <property type="match status" value="1"/>
</dbReference>
<dbReference type="Gene3D" id="3.90.199.10">
    <property type="entry name" value="Topoisomerase II, domain 5"/>
    <property type="match status" value="1"/>
</dbReference>
<organism evidence="13 15">
    <name type="scientific">Yersinia phage fHe-Yen9-04</name>
    <dbReference type="NCBI Taxonomy" id="2052742"/>
    <lineage>
        <taxon>Viruses</taxon>
        <taxon>Duplodnaviria</taxon>
        <taxon>Heunggongvirae</taxon>
        <taxon>Uroviricota</taxon>
        <taxon>Caudoviricetes</taxon>
        <taxon>Eneladusvirus</taxon>
        <taxon>Eneladusvirus Yen904</taxon>
    </lineage>
</organism>
<evidence type="ECO:0000313" key="15">
    <source>
        <dbReference type="Proteomes" id="UP000240931"/>
    </source>
</evidence>
<dbReference type="EMBL" id="LT960551">
    <property type="protein sequence ID" value="SOK58598.1"/>
    <property type="molecule type" value="Genomic_DNA"/>
</dbReference>
<evidence type="ECO:0000256" key="4">
    <source>
        <dbReference type="ARBA" id="ARBA00012895"/>
    </source>
</evidence>
<dbReference type="Proteomes" id="UP000240931">
    <property type="component" value="Segment"/>
</dbReference>
<dbReference type="GO" id="GO:0005524">
    <property type="term" value="F:ATP binding"/>
    <property type="evidence" value="ECO:0007669"/>
    <property type="project" value="UniProtKB-KW"/>
</dbReference>
<dbReference type="EC" id="5.6.2.2" evidence="4"/>
<accession>A0A2C9CZ03</accession>
<dbReference type="GO" id="GO:0000819">
    <property type="term" value="P:sister chromatid segregation"/>
    <property type="evidence" value="ECO:0007669"/>
    <property type="project" value="TreeGrafter"/>
</dbReference>
<evidence type="ECO:0000256" key="5">
    <source>
        <dbReference type="ARBA" id="ARBA00022741"/>
    </source>
</evidence>
<dbReference type="InterPro" id="IPR001154">
    <property type="entry name" value="TopoII_euk"/>
</dbReference>
<reference evidence="13" key="1">
    <citation type="submission" date="2017-10" db="EMBL/GenBank/DDBJ databases">
        <authorList>
            <person name="Banno H."/>
            <person name="Chua N.-H."/>
        </authorList>
    </citation>
    <scope>NUCLEOTIDE SEQUENCE [LARGE SCALE GENOMIC DNA]</scope>
</reference>
<feature type="domain" description="Topo IIA-type catalytic" evidence="12">
    <location>
        <begin position="41"/>
        <end position="469"/>
    </location>
</feature>
<dbReference type="Gene3D" id="1.10.268.10">
    <property type="entry name" value="Topoisomerase, domain 3"/>
    <property type="match status" value="1"/>
</dbReference>
<evidence type="ECO:0000259" key="12">
    <source>
        <dbReference type="PROSITE" id="PS52040"/>
    </source>
</evidence>
<dbReference type="InterPro" id="IPR050634">
    <property type="entry name" value="DNA_Topoisomerase_II"/>
</dbReference>
<keyword evidence="8 10" id="KW-0238">DNA-binding</keyword>
<keyword evidence="11" id="KW-0175">Coiled coil</keyword>
<dbReference type="Pfam" id="PF00521">
    <property type="entry name" value="DNA_topoisoIV"/>
    <property type="match status" value="1"/>
</dbReference>
<evidence type="ECO:0000313" key="14">
    <source>
        <dbReference type="EMBL" id="VUE36367.1"/>
    </source>
</evidence>
<evidence type="ECO:0000256" key="9">
    <source>
        <dbReference type="ARBA" id="ARBA00023235"/>
    </source>
</evidence>
<evidence type="ECO:0000256" key="11">
    <source>
        <dbReference type="SAM" id="Coils"/>
    </source>
</evidence>
<protein>
    <recommendedName>
        <fullName evidence="4">DNA topoisomerase (ATP-hydrolyzing)</fullName>
        <ecNumber evidence="4">5.6.2.2</ecNumber>
    </recommendedName>
</protein>
<name>A0A2C9CZ03_9CAUD</name>
<keyword evidence="5" id="KW-0547">Nucleotide-binding</keyword>
<sequence>MRKPKKIIEIVPNELTLLDFQSSDYINQSSLEYALSTFDRSLPGIDGFKNSQRKAIFTLSKISGEIKTVSCAGRMISDGIYLHGDVSASGTLQNLASPVVNNYPLIGKRGGFGTQVNPEPASPRYTYVKKTKITESLVLRDLDVVPMQENYDGTTMEPKFFLPLIPLALLGVDGTATAYKSFIFPYRMNDIIDNTIRVINSEDLLPMVPYYASYGANDYVEDRGEGKYTFFGKAEVIDASTVRITGLSPRMKLEKFIEELNEMEDSGKIRGYNDDSSGKVDITIKLPRGLAVSWTEMDVIEYFDISTKLAHTLNVLGENGKVKSYNDVRDIIHDFVQFRFKYYIKRYEKLLSNADAEVRYKILVKECFDNDMIVKIKSFENRGEVVDFVTSLNKEIEASDDNIQNIINFPSYRWTKENYDKVLQEIEEALEKMDEYNDLLSNHDKIWNIYKQELMELRDMNIVYREDTE</sequence>
<dbReference type="GeneID" id="40100739"/>
<feature type="coiled-coil region" evidence="11">
    <location>
        <begin position="412"/>
        <end position="446"/>
    </location>
</feature>